<feature type="disulfide bond" description="Redox-active" evidence="6">
    <location>
        <begin position="44"/>
        <end position="47"/>
    </location>
</feature>
<dbReference type="PANTHER" id="PTHR45663">
    <property type="entry name" value="GEO12009P1"/>
    <property type="match status" value="1"/>
</dbReference>
<keyword evidence="2" id="KW-0249">Electron transport</keyword>
<keyword evidence="4 6" id="KW-0676">Redox-active center</keyword>
<dbReference type="NCBIfam" id="TIGR01068">
    <property type="entry name" value="thioredoxin"/>
    <property type="match status" value="1"/>
</dbReference>
<dbReference type="InterPro" id="IPR005746">
    <property type="entry name" value="Thioredoxin"/>
</dbReference>
<dbReference type="PIRSF" id="PIRSF000077">
    <property type="entry name" value="Thioredoxin"/>
    <property type="match status" value="1"/>
</dbReference>
<dbReference type="AlphaFoldDB" id="A0ABD6DRW4"/>
<dbReference type="PANTHER" id="PTHR45663:SF11">
    <property type="entry name" value="GEO12009P1"/>
    <property type="match status" value="1"/>
</dbReference>
<evidence type="ECO:0000256" key="3">
    <source>
        <dbReference type="ARBA" id="ARBA00023157"/>
    </source>
</evidence>
<accession>A0ABD6DRW4</accession>
<protein>
    <submittedName>
        <fullName evidence="8">Thioredoxin</fullName>
    </submittedName>
</protein>
<feature type="active site" description="Nucleophile" evidence="5">
    <location>
        <position position="44"/>
    </location>
</feature>
<proteinExistence type="predicted"/>
<dbReference type="PRINTS" id="PR00421">
    <property type="entry name" value="THIOREDOXIN"/>
</dbReference>
<feature type="site" description="Deprotonates C-terminal active site Cys" evidence="5">
    <location>
        <position position="38"/>
    </location>
</feature>
<dbReference type="InterPro" id="IPR017937">
    <property type="entry name" value="Thioredoxin_CS"/>
</dbReference>
<keyword evidence="3 6" id="KW-1015">Disulfide bond</keyword>
<gene>
    <name evidence="8" type="primary">trxA</name>
    <name evidence="8" type="ORF">ACFSAS_04690</name>
</gene>
<evidence type="ECO:0000313" key="8">
    <source>
        <dbReference type="EMBL" id="MFD1684904.1"/>
    </source>
</evidence>
<dbReference type="PROSITE" id="PS51352">
    <property type="entry name" value="THIOREDOXIN_2"/>
    <property type="match status" value="1"/>
</dbReference>
<dbReference type="EMBL" id="JBHUDP010000001">
    <property type="protein sequence ID" value="MFD1684904.1"/>
    <property type="molecule type" value="Genomic_DNA"/>
</dbReference>
<dbReference type="InterPro" id="IPR036249">
    <property type="entry name" value="Thioredoxin-like_sf"/>
</dbReference>
<dbReference type="InterPro" id="IPR013766">
    <property type="entry name" value="Thioredoxin_domain"/>
</dbReference>
<dbReference type="SUPFAM" id="SSF52833">
    <property type="entry name" value="Thioredoxin-like"/>
    <property type="match status" value="1"/>
</dbReference>
<dbReference type="Pfam" id="PF00085">
    <property type="entry name" value="Thioredoxin"/>
    <property type="match status" value="1"/>
</dbReference>
<sequence length="114" mass="12616">METNSTRSAEQSAAAAEEITEEEAFDRLIREERQVLVDFYADWCGPCQLMAETVEELAAECDAAVVKIDTETLPQVAHQYGVQSIPTFLVLDDGDVVDRLVGVQNKEALARLVE</sequence>
<dbReference type="RefSeq" id="WP_256307622.1">
    <property type="nucleotide sequence ID" value="NZ_JANHAW010000002.1"/>
</dbReference>
<evidence type="ECO:0000256" key="5">
    <source>
        <dbReference type="PIRSR" id="PIRSR000077-1"/>
    </source>
</evidence>
<dbReference type="Gene3D" id="3.40.30.10">
    <property type="entry name" value="Glutaredoxin"/>
    <property type="match status" value="1"/>
</dbReference>
<feature type="active site" description="Nucleophile" evidence="5">
    <location>
        <position position="47"/>
    </location>
</feature>
<evidence type="ECO:0000256" key="1">
    <source>
        <dbReference type="ARBA" id="ARBA00022448"/>
    </source>
</evidence>
<keyword evidence="9" id="KW-1185">Reference proteome</keyword>
<dbReference type="CDD" id="cd02947">
    <property type="entry name" value="TRX_family"/>
    <property type="match status" value="1"/>
</dbReference>
<name>A0ABD6DRW4_9EURY</name>
<organism evidence="8 9">
    <name type="scientific">Halobellus litoreus</name>
    <dbReference type="NCBI Taxonomy" id="755310"/>
    <lineage>
        <taxon>Archaea</taxon>
        <taxon>Methanobacteriati</taxon>
        <taxon>Methanobacteriota</taxon>
        <taxon>Stenosarchaea group</taxon>
        <taxon>Halobacteria</taxon>
        <taxon>Halobacteriales</taxon>
        <taxon>Haloferacaceae</taxon>
        <taxon>Halobellus</taxon>
    </lineage>
</organism>
<dbReference type="Proteomes" id="UP001597092">
    <property type="component" value="Unassembled WGS sequence"/>
</dbReference>
<comment type="caution">
    <text evidence="8">The sequence shown here is derived from an EMBL/GenBank/DDBJ whole genome shotgun (WGS) entry which is preliminary data.</text>
</comment>
<reference evidence="8 9" key="1">
    <citation type="journal article" date="2019" name="Int. J. Syst. Evol. Microbiol.">
        <title>The Global Catalogue of Microorganisms (GCM) 10K type strain sequencing project: providing services to taxonomists for standard genome sequencing and annotation.</title>
        <authorList>
            <consortium name="The Broad Institute Genomics Platform"/>
            <consortium name="The Broad Institute Genome Sequencing Center for Infectious Disease"/>
            <person name="Wu L."/>
            <person name="Ma J."/>
        </authorList>
    </citation>
    <scope>NUCLEOTIDE SEQUENCE [LARGE SCALE GENOMIC DNA]</scope>
    <source>
        <strain evidence="8 9">CGMCC 1.10387</strain>
    </source>
</reference>
<keyword evidence="1" id="KW-0813">Transport</keyword>
<feature type="domain" description="Thioredoxin" evidence="7">
    <location>
        <begin position="5"/>
        <end position="114"/>
    </location>
</feature>
<evidence type="ECO:0000256" key="2">
    <source>
        <dbReference type="ARBA" id="ARBA00022982"/>
    </source>
</evidence>
<feature type="site" description="Contributes to redox potential value" evidence="5">
    <location>
        <position position="46"/>
    </location>
</feature>
<evidence type="ECO:0000259" key="7">
    <source>
        <dbReference type="PROSITE" id="PS51352"/>
    </source>
</evidence>
<evidence type="ECO:0000256" key="6">
    <source>
        <dbReference type="PIRSR" id="PIRSR000077-4"/>
    </source>
</evidence>
<evidence type="ECO:0000256" key="4">
    <source>
        <dbReference type="ARBA" id="ARBA00023284"/>
    </source>
</evidence>
<feature type="site" description="Contributes to redox potential value" evidence="5">
    <location>
        <position position="45"/>
    </location>
</feature>
<evidence type="ECO:0000313" key="9">
    <source>
        <dbReference type="Proteomes" id="UP001597092"/>
    </source>
</evidence>
<dbReference type="PROSITE" id="PS00194">
    <property type="entry name" value="THIOREDOXIN_1"/>
    <property type="match status" value="1"/>
</dbReference>